<dbReference type="Gene3D" id="2.10.25.10">
    <property type="entry name" value="Laminin"/>
    <property type="match status" value="1"/>
</dbReference>
<dbReference type="PROSITE" id="PS50026">
    <property type="entry name" value="EGF_3"/>
    <property type="match status" value="1"/>
</dbReference>
<dbReference type="GO" id="GO:0005509">
    <property type="term" value="F:calcium ion binding"/>
    <property type="evidence" value="ECO:0007669"/>
    <property type="project" value="InterPro"/>
</dbReference>
<dbReference type="FunFam" id="2.10.25.10:FF:000117">
    <property type="entry name" value="Delta-like protein"/>
    <property type="match status" value="1"/>
</dbReference>
<proteinExistence type="predicted"/>
<dbReference type="CDD" id="cd00054">
    <property type="entry name" value="EGF_CA"/>
    <property type="match status" value="1"/>
</dbReference>
<evidence type="ECO:0000256" key="3">
    <source>
        <dbReference type="ARBA" id="ARBA00023157"/>
    </source>
</evidence>
<comment type="caution">
    <text evidence="5">Lacks conserved residue(s) required for the propagation of feature annotation.</text>
</comment>
<evidence type="ECO:0000256" key="4">
    <source>
        <dbReference type="ARBA" id="ARBA00023180"/>
    </source>
</evidence>
<dbReference type="Ensembl" id="ENSSTUT00000105250.1">
    <property type="protein sequence ID" value="ENSSTUP00000098023.1"/>
    <property type="gene ID" value="ENSSTUG00000044063.1"/>
</dbReference>
<dbReference type="InterPro" id="IPR018097">
    <property type="entry name" value="EGF_Ca-bd_CS"/>
</dbReference>
<accession>A0A674DQP0</accession>
<dbReference type="Proteomes" id="UP000472277">
    <property type="component" value="Chromosome 22"/>
</dbReference>
<name>A0A674DQP0_SALTR</name>
<dbReference type="InParanoid" id="A0A674DQP0"/>
<evidence type="ECO:0000256" key="1">
    <source>
        <dbReference type="ARBA" id="ARBA00022536"/>
    </source>
</evidence>
<evidence type="ECO:0000259" key="7">
    <source>
        <dbReference type="PROSITE" id="PS50026"/>
    </source>
</evidence>
<evidence type="ECO:0000256" key="6">
    <source>
        <dbReference type="SAM" id="SignalP"/>
    </source>
</evidence>
<feature type="domain" description="EGF-like" evidence="7">
    <location>
        <begin position="26"/>
        <end position="63"/>
    </location>
</feature>
<dbReference type="SUPFAM" id="SSF57196">
    <property type="entry name" value="EGF/Laminin"/>
    <property type="match status" value="1"/>
</dbReference>
<reference evidence="8" key="1">
    <citation type="submission" date="2025-08" db="UniProtKB">
        <authorList>
            <consortium name="Ensembl"/>
        </authorList>
    </citation>
    <scope>IDENTIFICATION</scope>
</reference>
<keyword evidence="4" id="KW-0325">Glycoprotein</keyword>
<dbReference type="InterPro" id="IPR000152">
    <property type="entry name" value="EGF-type_Asp/Asn_hydroxyl_site"/>
</dbReference>
<keyword evidence="1 5" id="KW-0245">EGF-like domain</keyword>
<evidence type="ECO:0000256" key="5">
    <source>
        <dbReference type="PROSITE-ProRule" id="PRU00076"/>
    </source>
</evidence>
<protein>
    <recommendedName>
        <fullName evidence="7">EGF-like domain-containing protein</fullName>
    </recommendedName>
</protein>
<keyword evidence="9" id="KW-1185">Reference proteome</keyword>
<keyword evidence="3" id="KW-1015">Disulfide bond</keyword>
<dbReference type="SMART" id="SM00181">
    <property type="entry name" value="EGF"/>
    <property type="match status" value="1"/>
</dbReference>
<dbReference type="SMART" id="SM00179">
    <property type="entry name" value="EGF_CA"/>
    <property type="match status" value="1"/>
</dbReference>
<evidence type="ECO:0000313" key="8">
    <source>
        <dbReference type="Ensembl" id="ENSSTUP00000098023.1"/>
    </source>
</evidence>
<dbReference type="Pfam" id="PF00008">
    <property type="entry name" value="EGF"/>
    <property type="match status" value="1"/>
</dbReference>
<keyword evidence="6" id="KW-0732">Signal</keyword>
<dbReference type="AlphaFoldDB" id="A0A674DQP0"/>
<dbReference type="InterPro" id="IPR000742">
    <property type="entry name" value="EGF"/>
</dbReference>
<feature type="signal peptide" evidence="6">
    <location>
        <begin position="1"/>
        <end position="21"/>
    </location>
</feature>
<keyword evidence="2" id="KW-0677">Repeat</keyword>
<reference evidence="8" key="2">
    <citation type="submission" date="2025-09" db="UniProtKB">
        <authorList>
            <consortium name="Ensembl"/>
        </authorList>
    </citation>
    <scope>IDENTIFICATION</scope>
</reference>
<dbReference type="PRINTS" id="PR00010">
    <property type="entry name" value="EGFBLOOD"/>
</dbReference>
<sequence length="84" mass="9315">VKHILLLSLVWCLMSTSLVSPFYLTDIDDCQSNPCQNGGTCIDEINSFVCLCLPSYGGWLKCISAEAYDRTPALSWSPSKRKIP</sequence>
<dbReference type="InterPro" id="IPR001881">
    <property type="entry name" value="EGF-like_Ca-bd_dom"/>
</dbReference>
<evidence type="ECO:0000313" key="9">
    <source>
        <dbReference type="Proteomes" id="UP000472277"/>
    </source>
</evidence>
<dbReference type="PROSITE" id="PS00010">
    <property type="entry name" value="ASX_HYDROXYL"/>
    <property type="match status" value="1"/>
</dbReference>
<dbReference type="PROSITE" id="PS01187">
    <property type="entry name" value="EGF_CA"/>
    <property type="match status" value="1"/>
</dbReference>
<evidence type="ECO:0000256" key="2">
    <source>
        <dbReference type="ARBA" id="ARBA00022737"/>
    </source>
</evidence>
<feature type="chain" id="PRO_5025501959" description="EGF-like domain-containing protein" evidence="6">
    <location>
        <begin position="22"/>
        <end position="84"/>
    </location>
</feature>
<organism evidence="8 9">
    <name type="scientific">Salmo trutta</name>
    <name type="common">Brown trout</name>
    <dbReference type="NCBI Taxonomy" id="8032"/>
    <lineage>
        <taxon>Eukaryota</taxon>
        <taxon>Metazoa</taxon>
        <taxon>Chordata</taxon>
        <taxon>Craniata</taxon>
        <taxon>Vertebrata</taxon>
        <taxon>Euteleostomi</taxon>
        <taxon>Actinopterygii</taxon>
        <taxon>Neopterygii</taxon>
        <taxon>Teleostei</taxon>
        <taxon>Protacanthopterygii</taxon>
        <taxon>Salmoniformes</taxon>
        <taxon>Salmonidae</taxon>
        <taxon>Salmoninae</taxon>
        <taxon>Salmo</taxon>
    </lineage>
</organism>